<feature type="domain" description="Homologous recombination OB-fold protein OB-fold" evidence="1">
    <location>
        <begin position="10"/>
        <end position="85"/>
    </location>
</feature>
<accession>A0A196SJA6</accession>
<proteinExistence type="predicted"/>
<dbReference type="Pfam" id="PF15072">
    <property type="entry name" value="HROB"/>
    <property type="match status" value="1"/>
</dbReference>
<protein>
    <recommendedName>
        <fullName evidence="1">Homologous recombination OB-fold protein OB-fold domain-containing protein</fullName>
    </recommendedName>
</protein>
<evidence type="ECO:0000259" key="1">
    <source>
        <dbReference type="Pfam" id="PF15072"/>
    </source>
</evidence>
<dbReference type="InterPro" id="IPR058570">
    <property type="entry name" value="HROB_OB"/>
</dbReference>
<dbReference type="AlphaFoldDB" id="A0A196SJA6"/>
<comment type="caution">
    <text evidence="2">The sequence shown here is derived from an EMBL/GenBank/DDBJ whole genome shotgun (WGS) entry which is preliminary data.</text>
</comment>
<dbReference type="Proteomes" id="UP000078348">
    <property type="component" value="Unassembled WGS sequence"/>
</dbReference>
<reference evidence="2 3" key="1">
    <citation type="submission" date="2016-05" db="EMBL/GenBank/DDBJ databases">
        <title>Nuclear genome of Blastocystis sp. subtype 1 NandII.</title>
        <authorList>
            <person name="Gentekaki E."/>
            <person name="Curtis B."/>
            <person name="Stairs C."/>
            <person name="Eme L."/>
            <person name="Herman E."/>
            <person name="Klimes V."/>
            <person name="Arias M.C."/>
            <person name="Elias M."/>
            <person name="Hilliou F."/>
            <person name="Klute M."/>
            <person name="Malik S.-B."/>
            <person name="Pightling A."/>
            <person name="Rachubinski R."/>
            <person name="Salas D."/>
            <person name="Schlacht A."/>
            <person name="Suga H."/>
            <person name="Archibald J."/>
            <person name="Ball S.G."/>
            <person name="Clark G."/>
            <person name="Dacks J."/>
            <person name="Van Der Giezen M."/>
            <person name="Tsaousis A."/>
            <person name="Roger A."/>
        </authorList>
    </citation>
    <scope>NUCLEOTIDE SEQUENCE [LARGE SCALE GENOMIC DNA]</scope>
    <source>
        <strain evidence="3">ATCC 50177 / NandII</strain>
    </source>
</reference>
<organism evidence="2 3">
    <name type="scientific">Blastocystis sp. subtype 1 (strain ATCC 50177 / NandII)</name>
    <dbReference type="NCBI Taxonomy" id="478820"/>
    <lineage>
        <taxon>Eukaryota</taxon>
        <taxon>Sar</taxon>
        <taxon>Stramenopiles</taxon>
        <taxon>Bigyra</taxon>
        <taxon>Opalozoa</taxon>
        <taxon>Opalinata</taxon>
        <taxon>Blastocystidae</taxon>
        <taxon>Blastocystis</taxon>
    </lineage>
</organism>
<name>A0A196SJA6_BLAHN</name>
<dbReference type="GO" id="GO:0000725">
    <property type="term" value="P:recombinational repair"/>
    <property type="evidence" value="ECO:0007669"/>
    <property type="project" value="InterPro"/>
</dbReference>
<gene>
    <name evidence="2" type="ORF">AV274_1144</name>
</gene>
<evidence type="ECO:0000313" key="2">
    <source>
        <dbReference type="EMBL" id="OAO17118.1"/>
    </source>
</evidence>
<evidence type="ECO:0000313" key="3">
    <source>
        <dbReference type="Proteomes" id="UP000078348"/>
    </source>
</evidence>
<dbReference type="EMBL" id="LXWW01000045">
    <property type="protein sequence ID" value="OAO17118.1"/>
    <property type="molecule type" value="Genomic_DNA"/>
</dbReference>
<keyword evidence="3" id="KW-1185">Reference proteome</keyword>
<sequence length="90" mass="10322">MMRTGKILLQIESLRKTETGFYCEFSDLTGHIYGTLSNDIIKKYQRVIEVSTVLFASNVPLLFVQQSGRFYLIITLDNIIRIVSKFDVNG</sequence>